<evidence type="ECO:0000256" key="3">
    <source>
        <dbReference type="ARBA" id="ARBA00022980"/>
    </source>
</evidence>
<sequence>MPKVQILNQQGENVGELELNEAIFGVDVNEHVVYEVVKNQLANKRQGTQSAKTRSEVRGGGRKPWRQKGTGRARQGSIRSPQWRGGGVVFAPKPRDYSYAVPKKVRRLAIKSVLTEKVNDNEMIVLDKLNLDAISTKKAVEVLKNIKADKKALVVIDKNDDTLYRSFRNIENVAICEAKLINVYDCLKYNSLVITTDAVKILEEVFQ</sequence>
<evidence type="ECO:0000256" key="4">
    <source>
        <dbReference type="ARBA" id="ARBA00023274"/>
    </source>
</evidence>
<name>A0A133MUF7_FINMA</name>
<dbReference type="GO" id="GO:1990904">
    <property type="term" value="C:ribonucleoprotein complex"/>
    <property type="evidence" value="ECO:0007669"/>
    <property type="project" value="UniProtKB-KW"/>
</dbReference>
<dbReference type="EMBL" id="CP054000">
    <property type="protein sequence ID" value="QKH79297.1"/>
    <property type="molecule type" value="Genomic_DNA"/>
</dbReference>
<evidence type="ECO:0000256" key="2">
    <source>
        <dbReference type="ARBA" id="ARBA00011838"/>
    </source>
</evidence>
<dbReference type="PANTHER" id="PTHR10746:SF6">
    <property type="entry name" value="LARGE RIBOSOMAL SUBUNIT PROTEIN UL4M"/>
    <property type="match status" value="1"/>
</dbReference>
<proteinExistence type="inferred from homology"/>
<reference evidence="8 9" key="1">
    <citation type="submission" date="2020-05" db="EMBL/GenBank/DDBJ databases">
        <title>FDA dAtabase for Regulatory Grade micrObial Sequences (FDA-ARGOS): Supporting development and validation of Infectious Disease Dx tests.</title>
        <authorList>
            <person name="Pederson C."/>
            <person name="Tallon L."/>
            <person name="Sadzewicz L."/>
            <person name="Zhao X."/>
            <person name="Vavikolanu K."/>
            <person name="Mehta A."/>
            <person name="Aluvathingal J."/>
            <person name="Nadendla S."/>
            <person name="Myers T."/>
            <person name="Yan Y."/>
            <person name="Sichtig H."/>
        </authorList>
    </citation>
    <scope>NUCLEOTIDE SEQUENCE [LARGE SCALE GENOMIC DNA]</scope>
    <source>
        <strain evidence="8 9">FDAARGOS_764</strain>
    </source>
</reference>
<evidence type="ECO:0000256" key="6">
    <source>
        <dbReference type="HAMAP-Rule" id="MF_01328"/>
    </source>
</evidence>
<dbReference type="Pfam" id="PF00573">
    <property type="entry name" value="Ribosomal_L4"/>
    <property type="match status" value="1"/>
</dbReference>
<dbReference type="SUPFAM" id="SSF52166">
    <property type="entry name" value="Ribosomal protein L4"/>
    <property type="match status" value="1"/>
</dbReference>
<dbReference type="SMR" id="A0A133MUF7"/>
<dbReference type="InterPro" id="IPR023574">
    <property type="entry name" value="Ribosomal_uL4_dom_sf"/>
</dbReference>
<evidence type="ECO:0000256" key="1">
    <source>
        <dbReference type="ARBA" id="ARBA00010528"/>
    </source>
</evidence>
<dbReference type="AlphaFoldDB" id="A0A133MUF7"/>
<evidence type="ECO:0000256" key="5">
    <source>
        <dbReference type="ARBA" id="ARBA00035244"/>
    </source>
</evidence>
<gene>
    <name evidence="6 8" type="primary">rplD</name>
    <name evidence="8" type="ORF">FOC70_02515</name>
</gene>
<feature type="region of interest" description="Disordered" evidence="7">
    <location>
        <begin position="44"/>
        <end position="81"/>
    </location>
</feature>
<comment type="function">
    <text evidence="6">One of the primary rRNA binding proteins, this protein initially binds near the 5'-end of the 23S rRNA. It is important during the early stages of 50S assembly. It makes multiple contacts with different domains of the 23S rRNA in the assembled 50S subunit and ribosome.</text>
</comment>
<comment type="function">
    <text evidence="6">Forms part of the polypeptide exit tunnel.</text>
</comment>
<organism evidence="8 9">
    <name type="scientific">Finegoldia magna</name>
    <name type="common">Peptostreptococcus magnus</name>
    <dbReference type="NCBI Taxonomy" id="1260"/>
    <lineage>
        <taxon>Bacteria</taxon>
        <taxon>Bacillati</taxon>
        <taxon>Bacillota</taxon>
        <taxon>Tissierellia</taxon>
        <taxon>Tissierellales</taxon>
        <taxon>Peptoniphilaceae</taxon>
        <taxon>Finegoldia</taxon>
    </lineage>
</organism>
<evidence type="ECO:0000313" key="8">
    <source>
        <dbReference type="EMBL" id="QKH79297.1"/>
    </source>
</evidence>
<dbReference type="InterPro" id="IPR002136">
    <property type="entry name" value="Ribosomal_uL4"/>
</dbReference>
<dbReference type="RefSeq" id="WP_002837375.1">
    <property type="nucleotide sequence ID" value="NZ_CABKMR010000001.1"/>
</dbReference>
<dbReference type="OMA" id="PQVHILE"/>
<dbReference type="GO" id="GO:0005840">
    <property type="term" value="C:ribosome"/>
    <property type="evidence" value="ECO:0007669"/>
    <property type="project" value="UniProtKB-KW"/>
</dbReference>
<comment type="subunit">
    <text evidence="2 6">Part of the 50S ribosomal subunit.</text>
</comment>
<keyword evidence="4 6" id="KW-0687">Ribonucleoprotein</keyword>
<evidence type="ECO:0000313" key="9">
    <source>
        <dbReference type="Proteomes" id="UP000502899"/>
    </source>
</evidence>
<comment type="similarity">
    <text evidence="1 6">Belongs to the universal ribosomal protein uL4 family.</text>
</comment>
<evidence type="ECO:0000256" key="7">
    <source>
        <dbReference type="SAM" id="MobiDB-lite"/>
    </source>
</evidence>
<dbReference type="GO" id="GO:0019843">
    <property type="term" value="F:rRNA binding"/>
    <property type="evidence" value="ECO:0007669"/>
    <property type="project" value="UniProtKB-UniRule"/>
</dbReference>
<dbReference type="HAMAP" id="MF_01328_B">
    <property type="entry name" value="Ribosomal_uL4_B"/>
    <property type="match status" value="1"/>
</dbReference>
<dbReference type="Gene3D" id="3.40.1370.10">
    <property type="match status" value="1"/>
</dbReference>
<keyword evidence="6" id="KW-0694">RNA-binding</keyword>
<protein>
    <recommendedName>
        <fullName evidence="5 6">Large ribosomal subunit protein uL4</fullName>
    </recommendedName>
</protein>
<feature type="compositionally biased region" description="Basic residues" evidence="7">
    <location>
        <begin position="60"/>
        <end position="71"/>
    </location>
</feature>
<dbReference type="PANTHER" id="PTHR10746">
    <property type="entry name" value="50S RIBOSOMAL PROTEIN L4"/>
    <property type="match status" value="1"/>
</dbReference>
<keyword evidence="6" id="KW-0699">rRNA-binding</keyword>
<dbReference type="GO" id="GO:0003735">
    <property type="term" value="F:structural constituent of ribosome"/>
    <property type="evidence" value="ECO:0007669"/>
    <property type="project" value="InterPro"/>
</dbReference>
<dbReference type="NCBIfam" id="TIGR03953">
    <property type="entry name" value="rplD_bact"/>
    <property type="match status" value="1"/>
</dbReference>
<dbReference type="InterPro" id="IPR013005">
    <property type="entry name" value="Ribosomal_uL4-like"/>
</dbReference>
<dbReference type="GO" id="GO:0006412">
    <property type="term" value="P:translation"/>
    <property type="evidence" value="ECO:0007669"/>
    <property type="project" value="UniProtKB-UniRule"/>
</dbReference>
<keyword evidence="3 6" id="KW-0689">Ribosomal protein</keyword>
<accession>A0A133MUF7</accession>
<dbReference type="Proteomes" id="UP000502899">
    <property type="component" value="Chromosome"/>
</dbReference>